<accession>A0A8J6PBJ3</accession>
<comment type="caution">
    <text evidence="7">The sequence shown here is derived from an EMBL/GenBank/DDBJ whole genome shotgun (WGS) entry which is preliminary data.</text>
</comment>
<dbReference type="OrthoDB" id="5771683at2"/>
<evidence type="ECO:0000256" key="3">
    <source>
        <dbReference type="ARBA" id="ARBA00022989"/>
    </source>
</evidence>
<feature type="domain" description="V-ATPase proteolipid subunit C-like" evidence="6">
    <location>
        <begin position="80"/>
        <end position="139"/>
    </location>
</feature>
<dbReference type="Gene3D" id="1.20.120.610">
    <property type="entry name" value="lithium bound rotor ring of v- atpase"/>
    <property type="match status" value="1"/>
</dbReference>
<reference evidence="7" key="1">
    <citation type="submission" date="2020-08" db="EMBL/GenBank/DDBJ databases">
        <title>Genome public.</title>
        <authorList>
            <person name="Liu C."/>
            <person name="Sun Q."/>
        </authorList>
    </citation>
    <scope>NUCLEOTIDE SEQUENCE</scope>
    <source>
        <strain evidence="7">NSJ-15</strain>
    </source>
</reference>
<keyword evidence="4 5" id="KW-0472">Membrane</keyword>
<proteinExistence type="predicted"/>
<evidence type="ECO:0000256" key="2">
    <source>
        <dbReference type="ARBA" id="ARBA00022692"/>
    </source>
</evidence>
<dbReference type="EMBL" id="JACRTL010000004">
    <property type="protein sequence ID" value="MBC8611077.1"/>
    <property type="molecule type" value="Genomic_DNA"/>
</dbReference>
<evidence type="ECO:0000256" key="5">
    <source>
        <dbReference type="SAM" id="Phobius"/>
    </source>
</evidence>
<keyword evidence="2 5" id="KW-0812">Transmembrane</keyword>
<evidence type="ECO:0000313" key="8">
    <source>
        <dbReference type="Proteomes" id="UP000632659"/>
    </source>
</evidence>
<keyword evidence="8" id="KW-1185">Reference proteome</keyword>
<evidence type="ECO:0000259" key="6">
    <source>
        <dbReference type="Pfam" id="PF00137"/>
    </source>
</evidence>
<comment type="subcellular location">
    <subcellularLocation>
        <location evidence="1">Membrane</location>
        <topology evidence="1">Multi-pass membrane protein</topology>
    </subcellularLocation>
</comment>
<evidence type="ECO:0000256" key="4">
    <source>
        <dbReference type="ARBA" id="ARBA00023136"/>
    </source>
</evidence>
<dbReference type="InterPro" id="IPR002379">
    <property type="entry name" value="ATPase_proteolipid_c-like_dom"/>
</dbReference>
<gene>
    <name evidence="7" type="ORF">H8702_08095</name>
</gene>
<name>A0A8J6PBJ3_9FIRM</name>
<dbReference type="SUPFAM" id="SSF81333">
    <property type="entry name" value="F1F0 ATP synthase subunit C"/>
    <property type="match status" value="1"/>
</dbReference>
<dbReference type="RefSeq" id="WP_093988747.1">
    <property type="nucleotide sequence ID" value="NZ_FYDD01000003.1"/>
</dbReference>
<dbReference type="Pfam" id="PF00137">
    <property type="entry name" value="ATP-synt_C"/>
    <property type="match status" value="1"/>
</dbReference>
<dbReference type="InterPro" id="IPR035921">
    <property type="entry name" value="F/V-ATP_Csub_sf"/>
</dbReference>
<dbReference type="Proteomes" id="UP000632659">
    <property type="component" value="Unassembled WGS sequence"/>
</dbReference>
<feature type="transmembrane region" description="Helical" evidence="5">
    <location>
        <begin position="6"/>
        <end position="24"/>
    </location>
</feature>
<feature type="transmembrane region" description="Helical" evidence="5">
    <location>
        <begin position="118"/>
        <end position="141"/>
    </location>
</feature>
<keyword evidence="3 5" id="KW-1133">Transmembrane helix</keyword>
<dbReference type="AlphaFoldDB" id="A0A8J6PBJ3"/>
<organism evidence="7 8">
    <name type="scientific">Massiliimalia timonensis</name>
    <dbReference type="NCBI Taxonomy" id="1987501"/>
    <lineage>
        <taxon>Bacteria</taxon>
        <taxon>Bacillati</taxon>
        <taxon>Bacillota</taxon>
        <taxon>Clostridia</taxon>
        <taxon>Eubacteriales</taxon>
        <taxon>Oscillospiraceae</taxon>
        <taxon>Massiliimalia</taxon>
    </lineage>
</organism>
<protein>
    <submittedName>
        <fullName evidence="7">ATPase</fullName>
    </submittedName>
</protein>
<feature type="transmembrane region" description="Helical" evidence="5">
    <location>
        <begin position="36"/>
        <end position="59"/>
    </location>
</feature>
<sequence>MLLYLLLPLVAIAMLMAPLIPVYAGITTGKKAKHAIWFNLCAFGGLILLMLILPLGGFVSAAAADGVAGALSTGEGIKYLGAALATGLSCIGAGVAVGNAAPAAIGACSEDPKAFGKAMIFVVMGEGIAIYGLVISFMILFT</sequence>
<feature type="transmembrane region" description="Helical" evidence="5">
    <location>
        <begin position="79"/>
        <end position="106"/>
    </location>
</feature>
<dbReference type="GO" id="GO:0015078">
    <property type="term" value="F:proton transmembrane transporter activity"/>
    <property type="evidence" value="ECO:0007669"/>
    <property type="project" value="InterPro"/>
</dbReference>
<dbReference type="CDD" id="cd18120">
    <property type="entry name" value="ATP-synt_Vo_Ao_c"/>
    <property type="match status" value="1"/>
</dbReference>
<evidence type="ECO:0000256" key="1">
    <source>
        <dbReference type="ARBA" id="ARBA00004141"/>
    </source>
</evidence>
<dbReference type="GO" id="GO:0033177">
    <property type="term" value="C:proton-transporting two-sector ATPase complex, proton-transporting domain"/>
    <property type="evidence" value="ECO:0007669"/>
    <property type="project" value="InterPro"/>
</dbReference>
<evidence type="ECO:0000313" key="7">
    <source>
        <dbReference type="EMBL" id="MBC8611077.1"/>
    </source>
</evidence>